<dbReference type="PANTHER" id="PTHR35936">
    <property type="entry name" value="MEMBRANE-BOUND LYTIC MUREIN TRANSGLYCOSYLASE F"/>
    <property type="match status" value="1"/>
</dbReference>
<protein>
    <submittedName>
        <fullName evidence="3">Arginine-binding extracellular protein ArtP</fullName>
    </submittedName>
</protein>
<dbReference type="SMART" id="SM00062">
    <property type="entry name" value="PBPb"/>
    <property type="match status" value="1"/>
</dbReference>
<dbReference type="AlphaFoldDB" id="A0A645BXP7"/>
<evidence type="ECO:0000313" key="3">
    <source>
        <dbReference type="EMBL" id="MPM70296.1"/>
    </source>
</evidence>
<proteinExistence type="predicted"/>
<dbReference type="EMBL" id="VSSQ01023392">
    <property type="protein sequence ID" value="MPM70296.1"/>
    <property type="molecule type" value="Genomic_DNA"/>
</dbReference>
<dbReference type="Gene3D" id="3.40.190.10">
    <property type="entry name" value="Periplasmic binding protein-like II"/>
    <property type="match status" value="2"/>
</dbReference>
<dbReference type="SUPFAM" id="SSF53850">
    <property type="entry name" value="Periplasmic binding protein-like II"/>
    <property type="match status" value="1"/>
</dbReference>
<evidence type="ECO:0000259" key="2">
    <source>
        <dbReference type="SMART" id="SM00062"/>
    </source>
</evidence>
<gene>
    <name evidence="3" type="primary">artP_9</name>
    <name evidence="3" type="ORF">SDC9_117251</name>
</gene>
<comment type="caution">
    <text evidence="3">The sequence shown here is derived from an EMBL/GenBank/DDBJ whole genome shotgun (WGS) entry which is preliminary data.</text>
</comment>
<reference evidence="3" key="1">
    <citation type="submission" date="2019-08" db="EMBL/GenBank/DDBJ databases">
        <authorList>
            <person name="Kucharzyk K."/>
            <person name="Murdoch R.W."/>
            <person name="Higgins S."/>
            <person name="Loffler F."/>
        </authorList>
    </citation>
    <scope>NUCLEOTIDE SEQUENCE</scope>
</reference>
<evidence type="ECO:0000256" key="1">
    <source>
        <dbReference type="ARBA" id="ARBA00022729"/>
    </source>
</evidence>
<keyword evidence="1" id="KW-0732">Signal</keyword>
<accession>A0A645BXP7</accession>
<name>A0A645BXP7_9ZZZZ</name>
<dbReference type="Pfam" id="PF00497">
    <property type="entry name" value="SBP_bac_3"/>
    <property type="match status" value="1"/>
</dbReference>
<dbReference type="InterPro" id="IPR001638">
    <property type="entry name" value="Solute-binding_3/MltF_N"/>
</dbReference>
<feature type="domain" description="Solute-binding protein family 3/N-terminal" evidence="2">
    <location>
        <begin position="40"/>
        <end position="259"/>
    </location>
</feature>
<organism evidence="3">
    <name type="scientific">bioreactor metagenome</name>
    <dbReference type="NCBI Taxonomy" id="1076179"/>
    <lineage>
        <taxon>unclassified sequences</taxon>
        <taxon>metagenomes</taxon>
        <taxon>ecological metagenomes</taxon>
    </lineage>
</organism>
<sequence length="268" mass="28854">MTKLMKKALILAAALMVLLGTLSAVQAEGNLLDKIKAAGKIVVATSPDYAPYEFLDLQGNPVGSDISLIYYTAQQLGVEVQLEPLDFDACLAAVAMGKVDLTVSGMVPKPERAESMDFSDVYYNDGNQVIVILKEKADALKTLADFSGKLVAAQNGTLQQDLVSQQLPDAKMEPIAKIPDAIMMLKTGKVDGVALASVVADNYVATHDDLVICETPFEYNSLGVVMAAPKNSPELIEALNLIIKDVQDQGLYLKWMEEAIELSNAMNK</sequence>
<dbReference type="PANTHER" id="PTHR35936:SF17">
    <property type="entry name" value="ARGININE-BINDING EXTRACELLULAR PROTEIN ARTP"/>
    <property type="match status" value="1"/>
</dbReference>